<dbReference type="GO" id="GO:0030892">
    <property type="term" value="C:mitotic cohesin complex"/>
    <property type="evidence" value="ECO:0007669"/>
    <property type="project" value="EnsemblFungi"/>
</dbReference>
<dbReference type="eggNOG" id="KOG2011">
    <property type="taxonomic scope" value="Eukaryota"/>
</dbReference>
<name>J7SAH0_HUIN7</name>
<evidence type="ECO:0000256" key="1">
    <source>
        <dbReference type="SAM" id="MobiDB-lite"/>
    </source>
</evidence>
<dbReference type="STRING" id="1071383.J7SAH0"/>
<organism evidence="3 4">
    <name type="scientific">Huiozyma naganishii (strain ATCC MYA-139 / BCRC 22969 / CBS 8797 / KCTC 17520 / NBRC 10181 / NCYC 3082 / Yp74L-3)</name>
    <name type="common">Yeast</name>
    <name type="synonym">Kazachstania naganishii</name>
    <dbReference type="NCBI Taxonomy" id="1071383"/>
    <lineage>
        <taxon>Eukaryota</taxon>
        <taxon>Fungi</taxon>
        <taxon>Dikarya</taxon>
        <taxon>Ascomycota</taxon>
        <taxon>Saccharomycotina</taxon>
        <taxon>Saccharomycetes</taxon>
        <taxon>Saccharomycetales</taxon>
        <taxon>Saccharomycetaceae</taxon>
        <taxon>Huiozyma</taxon>
    </lineage>
</organism>
<dbReference type="Pfam" id="PF08514">
    <property type="entry name" value="STAG"/>
    <property type="match status" value="1"/>
</dbReference>
<dbReference type="PROSITE" id="PS51425">
    <property type="entry name" value="SCD"/>
    <property type="match status" value="1"/>
</dbReference>
<dbReference type="InterPro" id="IPR020839">
    <property type="entry name" value="SCD"/>
</dbReference>
<dbReference type="InterPro" id="IPR011989">
    <property type="entry name" value="ARM-like"/>
</dbReference>
<evidence type="ECO:0000259" key="2">
    <source>
        <dbReference type="PROSITE" id="PS51425"/>
    </source>
</evidence>
<feature type="compositionally biased region" description="Low complexity" evidence="1">
    <location>
        <begin position="38"/>
        <end position="48"/>
    </location>
</feature>
<proteinExistence type="predicted"/>
<dbReference type="Pfam" id="PF21581">
    <property type="entry name" value="SCD"/>
    <property type="match status" value="1"/>
</dbReference>
<reference evidence="4" key="2">
    <citation type="submission" date="2012-08" db="EMBL/GenBank/DDBJ databases">
        <title>Genome sequence of Kazachstania naganishii.</title>
        <authorList>
            <person name="Gordon J.L."/>
            <person name="Armisen D."/>
            <person name="Proux-Wera E."/>
            <person name="OhEigeartaigh S.S."/>
            <person name="Byrne K.P."/>
            <person name="Wolfe K.H."/>
        </authorList>
    </citation>
    <scope>NUCLEOTIDE SEQUENCE [LARGE SCALE GENOMIC DNA]</scope>
    <source>
        <strain evidence="4">ATCC MYA-139 / BCRC 22969 / CBS 8797 / CCRC 22969 / KCTC 17520 / NBRC 10181 / NCYC 3082</strain>
    </source>
</reference>
<feature type="compositionally biased region" description="Basic residues" evidence="1">
    <location>
        <begin position="68"/>
        <end position="90"/>
    </location>
</feature>
<dbReference type="PANTHER" id="PTHR11199">
    <property type="entry name" value="STROMAL ANTIGEN"/>
    <property type="match status" value="1"/>
</dbReference>
<dbReference type="InterPro" id="IPR013721">
    <property type="entry name" value="STAG"/>
</dbReference>
<feature type="compositionally biased region" description="Polar residues" evidence="1">
    <location>
        <begin position="1141"/>
        <end position="1155"/>
    </location>
</feature>
<dbReference type="AlphaFoldDB" id="J7SAH0"/>
<dbReference type="OrthoDB" id="498590at2759"/>
<dbReference type="OMA" id="FVHRFKD"/>
<dbReference type="EMBL" id="HE978325">
    <property type="protein sequence ID" value="CCK72744.1"/>
    <property type="molecule type" value="Genomic_DNA"/>
</dbReference>
<dbReference type="GO" id="GO:0007064">
    <property type="term" value="P:mitotic sister chromatid cohesion"/>
    <property type="evidence" value="ECO:0007669"/>
    <property type="project" value="EnsemblFungi"/>
</dbReference>
<dbReference type="RefSeq" id="XP_022466988.1">
    <property type="nucleotide sequence ID" value="XM_022610720.1"/>
</dbReference>
<dbReference type="GO" id="GO:0003682">
    <property type="term" value="F:chromatin binding"/>
    <property type="evidence" value="ECO:0007669"/>
    <property type="project" value="EnsemblFungi"/>
</dbReference>
<dbReference type="HOGENOM" id="CLU_008263_0_0_1"/>
<gene>
    <name evidence="3" type="primary">KNAG0L01240</name>
    <name evidence="3" type="ordered locus">KNAG_0L01240</name>
</gene>
<dbReference type="SUPFAM" id="SSF48371">
    <property type="entry name" value="ARM repeat"/>
    <property type="match status" value="1"/>
</dbReference>
<dbReference type="KEGG" id="kng:KNAG_0L01240"/>
<dbReference type="PANTHER" id="PTHR11199:SF0">
    <property type="entry name" value="LD34181P-RELATED"/>
    <property type="match status" value="1"/>
</dbReference>
<accession>J7SAH0</accession>
<keyword evidence="4" id="KW-1185">Reference proteome</keyword>
<evidence type="ECO:0000313" key="4">
    <source>
        <dbReference type="Proteomes" id="UP000006310"/>
    </source>
</evidence>
<feature type="region of interest" description="Disordered" evidence="1">
    <location>
        <begin position="1064"/>
        <end position="1155"/>
    </location>
</feature>
<dbReference type="InterPro" id="IPR048610">
    <property type="entry name" value="SCC3_C"/>
</dbReference>
<dbReference type="InterPro" id="IPR039662">
    <property type="entry name" value="Cohesin_Scc3/SA"/>
</dbReference>
<feature type="region of interest" description="Disordered" evidence="1">
    <location>
        <begin position="1"/>
        <end position="104"/>
    </location>
</feature>
<feature type="compositionally biased region" description="Basic and acidic residues" evidence="1">
    <location>
        <begin position="1068"/>
        <end position="1090"/>
    </location>
</feature>
<sequence>MPELRRSGRTKSRSDRATSEGGGLQGVDTDDRVAIDQSDAGSASSGEESFSEEADNVEDDDYVESSTSKRKKRQAASQKKKPTSSKKPRSKNTGNTKGKPPALTVTEKEQHMYLELIQDFQPTELFEVLSTSEDVSVDDLLRDWLEEYSENRDTIIQQFINLLLNCCGCVAHLEEHDVHSNESSNETVSELQLAFQNQKLHEFYLLMSKNGRKNATYKPLYNNFVEFMSKLLDVASDLQLLTAEFDEDQNETVMGPFVLDLLTWLSSFSVSKIRCFRYVSTVTLYLFQDFLSEHVVDLEKNYLAKFTKQLGLEEKKKRPNKKTLEELQKNIAEVQGDKGVVENIIDNIVKLCFVHRFKDVDEFVRSESVIHLSVWIRNYPEYFMKVTFLKYFGWLLSDSSKVVRSQVLKVLPHIITSSQLAKFDNSATRQFFERFKQRILEIALNDVDLEVRLHATHVLVEVVKMGYLEDAETLAISSLIYDDSDIKVSSHSKNSRFLAAVAKFFSQVIKETSKEFMKSNNEIDENMSPLKTSNVVKIGIIVRFLSNSLLYYLQDTKEINSEAKVRLLFQASEFLSTYFGQEISNICMLLTDDDKFENIFKHLTAISKETEEKNNADDEEDPEETINITPLLPTDNNNVILYVTVLSGLCHGAMSLKNQQSQKCGDSILPHFLKLLKNLPIQSMDIFCPLLDIFGLFAFEDWIRSGHEKDVKEVVKIIDQAFLETNLASTDFSDSKFKSFSNVLQHIKGFNINDFDEIWINEVSHLEVHMGKFLEESEKPQNKLEFNEFVNTVFSVYLNKLVLLGKEYIIEFSQELLVLFFKQFFSTFAENYADLNEEILEEINFKLPILLVTWKLQKWADLLRISSDNSIDSGSSSPDNTFSHSAVKTLKYIGVIYDQLSQFLISLESSKTEINKTVFLLKWQLSSALIDIIVALKCFELQLPENETNWKASITERFPYYVSEEVAASFLDVFLCLESLYAKSTNVELDRASEEDVNLNDLTETLLVHDPERELLLYTIKMKGLIRLEFLNSDVVERLKLNKERLDPLFAAIIDGTIFESGPSGAADIEKKRGDLNKLHDPPVIRRSDSNETDSIVHGTFEIRDGTDPSDNSSLPSVTDFKSHPSGDNEELGVIQENSHELSSNPVDNEQSSDL</sequence>
<dbReference type="InterPro" id="IPR016024">
    <property type="entry name" value="ARM-type_fold"/>
</dbReference>
<dbReference type="Gene3D" id="1.25.10.10">
    <property type="entry name" value="Leucine-rich Repeat Variant"/>
    <property type="match status" value="1"/>
</dbReference>
<feature type="domain" description="SCD" evidence="2">
    <location>
        <begin position="353"/>
        <end position="442"/>
    </location>
</feature>
<protein>
    <recommendedName>
        <fullName evidence="2">SCD domain-containing protein</fullName>
    </recommendedName>
</protein>
<evidence type="ECO:0000313" key="3">
    <source>
        <dbReference type="EMBL" id="CCK72744.1"/>
    </source>
</evidence>
<dbReference type="GO" id="GO:0005634">
    <property type="term" value="C:nucleus"/>
    <property type="evidence" value="ECO:0007669"/>
    <property type="project" value="EnsemblFungi"/>
</dbReference>
<reference evidence="3 4" key="1">
    <citation type="journal article" date="2011" name="Proc. Natl. Acad. Sci. U.S.A.">
        <title>Evolutionary erosion of yeast sex chromosomes by mating-type switching accidents.</title>
        <authorList>
            <person name="Gordon J.L."/>
            <person name="Armisen D."/>
            <person name="Proux-Wera E."/>
            <person name="Oheigeartaigh S.S."/>
            <person name="Byrne K.P."/>
            <person name="Wolfe K.H."/>
        </authorList>
    </citation>
    <scope>NUCLEOTIDE SEQUENCE [LARGE SCALE GENOMIC DNA]</scope>
    <source>
        <strain evidence="4">ATCC MYA-139 / BCRC 22969 / CBS 8797 / CCRC 22969 / KCTC 17520 / NBRC 10181 / NCYC 3082</strain>
    </source>
</reference>
<dbReference type="Pfam" id="PF21767">
    <property type="entry name" value="SCC3_C"/>
    <property type="match status" value="1"/>
</dbReference>
<feature type="compositionally biased region" description="Basic and acidic residues" evidence="1">
    <location>
        <begin position="1"/>
        <end position="18"/>
    </location>
</feature>
<dbReference type="Proteomes" id="UP000006310">
    <property type="component" value="Chromosome 12"/>
</dbReference>
<dbReference type="GeneID" id="34528517"/>
<feature type="compositionally biased region" description="Acidic residues" evidence="1">
    <location>
        <begin position="49"/>
        <end position="63"/>
    </location>
</feature>
<dbReference type="GO" id="GO:0005829">
    <property type="term" value="C:cytosol"/>
    <property type="evidence" value="ECO:0007669"/>
    <property type="project" value="EnsemblFungi"/>
</dbReference>
<dbReference type="GO" id="GO:0000785">
    <property type="term" value="C:chromatin"/>
    <property type="evidence" value="ECO:0007669"/>
    <property type="project" value="TreeGrafter"/>
</dbReference>